<dbReference type="PATRIC" id="fig|1915.4.peg.1575"/>
<feature type="domain" description="PASTA" evidence="2">
    <location>
        <begin position="234"/>
        <end position="291"/>
    </location>
</feature>
<dbReference type="Proteomes" id="UP000092598">
    <property type="component" value="Chromosome"/>
</dbReference>
<dbReference type="AlphaFoldDB" id="A0A1B1M4M3"/>
<feature type="compositionally biased region" description="Low complexity" evidence="1">
    <location>
        <begin position="398"/>
        <end position="409"/>
    </location>
</feature>
<proteinExistence type="predicted"/>
<feature type="compositionally biased region" description="Pro residues" evidence="1">
    <location>
        <begin position="386"/>
        <end position="397"/>
    </location>
</feature>
<feature type="region of interest" description="Disordered" evidence="1">
    <location>
        <begin position="35"/>
        <end position="57"/>
    </location>
</feature>
<dbReference type="STRING" id="1915.SLINC_1376"/>
<sequence>MLSGCSRDAQLFVVKAVAAGVPSLAPFFDERSGLGRDARVRSRPAPGGLQQGDTPGLYGGSKQPTICDVDALEDFLTDPANEQKAQAWARALDITTDRIPDYLELLTPVLLRHDTLVKNHDYKKGKAVPYNSLLQSGIAILVDRQGLPAVKCSCGNPLRPFEGDTTKISVEFEDGNKKWRGYERDDAVAVRPAARPLARLALVDVEEPVRGINRPVGTTGEDDATFDTRERRAVPNLAGTTFGQASRHLADTGLAADYAGQGLPANGARVTASDPPAGTELRFGEYVMLSVAGNPTGDTSVGPATPPPPGPSGPTTTPPPPPPPPPPSSGDPGTSSSPAPPPSSGTASGSEPPESGRPPTSSPPPSSDPPPRSEPPPPSSASGAGPEPPPRDPPPASTSPTSSPPETTSAPPPPVTTAAPPTGAPVTTGAPSGGDTVSGGPGSDEPTVGALV</sequence>
<protein>
    <submittedName>
        <fullName evidence="4">Uncharacterized protein</fullName>
    </submittedName>
</protein>
<feature type="domain" description="DUF6777" evidence="3">
    <location>
        <begin position="51"/>
        <end position="207"/>
    </location>
</feature>
<evidence type="ECO:0000313" key="4">
    <source>
        <dbReference type="EMBL" id="ANS63600.1"/>
    </source>
</evidence>
<feature type="compositionally biased region" description="Low complexity" evidence="1">
    <location>
        <begin position="344"/>
        <end position="359"/>
    </location>
</feature>
<dbReference type="Pfam" id="PF20568">
    <property type="entry name" value="DUF6777"/>
    <property type="match status" value="1"/>
</dbReference>
<dbReference type="Gene3D" id="3.30.10.20">
    <property type="match status" value="1"/>
</dbReference>
<dbReference type="Pfam" id="PF03793">
    <property type="entry name" value="PASTA"/>
    <property type="match status" value="1"/>
</dbReference>
<evidence type="ECO:0000259" key="2">
    <source>
        <dbReference type="Pfam" id="PF03793"/>
    </source>
</evidence>
<dbReference type="InterPro" id="IPR005543">
    <property type="entry name" value="PASTA_dom"/>
</dbReference>
<name>A0A1B1M4M3_STRLN</name>
<gene>
    <name evidence="4" type="ORF">SLINC_1376</name>
</gene>
<evidence type="ECO:0000313" key="5">
    <source>
        <dbReference type="Proteomes" id="UP000092598"/>
    </source>
</evidence>
<accession>A0A1B1M4M3</accession>
<evidence type="ECO:0000259" key="3">
    <source>
        <dbReference type="Pfam" id="PF20568"/>
    </source>
</evidence>
<dbReference type="KEGG" id="sls:SLINC_1376"/>
<evidence type="ECO:0000256" key="1">
    <source>
        <dbReference type="SAM" id="MobiDB-lite"/>
    </source>
</evidence>
<dbReference type="EMBL" id="CP016438">
    <property type="protein sequence ID" value="ANS63600.1"/>
    <property type="molecule type" value="Genomic_DNA"/>
</dbReference>
<dbReference type="PANTHER" id="PTHR48125:SF10">
    <property type="entry name" value="OS12G0136300 PROTEIN"/>
    <property type="match status" value="1"/>
</dbReference>
<feature type="compositionally biased region" description="Pro residues" evidence="1">
    <location>
        <begin position="304"/>
        <end position="329"/>
    </location>
</feature>
<dbReference type="PANTHER" id="PTHR48125">
    <property type="entry name" value="LP07818P1"/>
    <property type="match status" value="1"/>
</dbReference>
<dbReference type="InterPro" id="IPR046704">
    <property type="entry name" value="DUF6777"/>
</dbReference>
<organism evidence="4 5">
    <name type="scientific">Streptomyces lincolnensis</name>
    <dbReference type="NCBI Taxonomy" id="1915"/>
    <lineage>
        <taxon>Bacteria</taxon>
        <taxon>Bacillati</taxon>
        <taxon>Actinomycetota</taxon>
        <taxon>Actinomycetes</taxon>
        <taxon>Kitasatosporales</taxon>
        <taxon>Streptomycetaceae</taxon>
        <taxon>Streptomyces</taxon>
    </lineage>
</organism>
<feature type="region of interest" description="Disordered" evidence="1">
    <location>
        <begin position="291"/>
        <end position="452"/>
    </location>
</feature>
<keyword evidence="5" id="KW-1185">Reference proteome</keyword>
<feature type="compositionally biased region" description="Pro residues" evidence="1">
    <location>
        <begin position="360"/>
        <end position="379"/>
    </location>
</feature>
<feature type="compositionally biased region" description="Low complexity" evidence="1">
    <location>
        <begin position="416"/>
        <end position="434"/>
    </location>
</feature>
<reference evidence="4 5" key="1">
    <citation type="submission" date="2016-07" db="EMBL/GenBank/DDBJ databases">
        <title>Enhancement of antibiotic productionsby engineered nitrateutilization in actinobacteria.</title>
        <authorList>
            <person name="Meng S.C."/>
        </authorList>
    </citation>
    <scope>NUCLEOTIDE SEQUENCE [LARGE SCALE GENOMIC DNA]</scope>
    <source>
        <strain evidence="4 5">NRRL 2936</strain>
    </source>
</reference>
<dbReference type="CDD" id="cd06577">
    <property type="entry name" value="PASTA_pknB"/>
    <property type="match status" value="1"/>
</dbReference>